<keyword evidence="2" id="KW-0503">Monooxygenase</keyword>
<dbReference type="InterPro" id="IPR001128">
    <property type="entry name" value="Cyt_P450"/>
</dbReference>
<keyword evidence="2" id="KW-0408">Iron</keyword>
<dbReference type="PROSITE" id="PS00086">
    <property type="entry name" value="CYTOCHROME_P450"/>
    <property type="match status" value="1"/>
</dbReference>
<evidence type="ECO:0000313" key="3">
    <source>
        <dbReference type="EMBL" id="QXN88441.1"/>
    </source>
</evidence>
<reference evidence="3 4" key="1">
    <citation type="submission" date="2021-07" db="EMBL/GenBank/DDBJ databases">
        <title>Whole Genome Sequence of Nocardia Iowensis.</title>
        <authorList>
            <person name="Lamm A."/>
            <person name="Collins-Fairclough A.M."/>
            <person name="Bunk B."/>
            <person name="Sproer C."/>
        </authorList>
    </citation>
    <scope>NUCLEOTIDE SEQUENCE [LARGE SCALE GENOMIC DNA]</scope>
    <source>
        <strain evidence="3 4">NRRL 5646</strain>
    </source>
</reference>
<keyword evidence="2" id="KW-0349">Heme</keyword>
<keyword evidence="4" id="KW-1185">Reference proteome</keyword>
<keyword evidence="2" id="KW-0560">Oxidoreductase</keyword>
<dbReference type="EMBL" id="CP078145">
    <property type="protein sequence ID" value="QXN88441.1"/>
    <property type="molecule type" value="Genomic_DNA"/>
</dbReference>
<dbReference type="PANTHER" id="PTHR46696:SF1">
    <property type="entry name" value="CYTOCHROME P450 YJIB-RELATED"/>
    <property type="match status" value="1"/>
</dbReference>
<dbReference type="InterPro" id="IPR017972">
    <property type="entry name" value="Cyt_P450_CS"/>
</dbReference>
<name>A0ABX8RLX2_NOCIO</name>
<accession>A0ABX8RLX2</accession>
<dbReference type="Proteomes" id="UP000694257">
    <property type="component" value="Chromosome"/>
</dbReference>
<proteinExistence type="inferred from homology"/>
<dbReference type="Pfam" id="PF00067">
    <property type="entry name" value="p450"/>
    <property type="match status" value="2"/>
</dbReference>
<dbReference type="CDD" id="cd20625">
    <property type="entry name" value="CYP164-like"/>
    <property type="match status" value="1"/>
</dbReference>
<sequence>MDVDKSGLPPRIEAHTLTMLNDPYPKYAELRQAGALCRGGPAQWLVTRYVDVAALLSDPRLAHQFPEAYHRFSAGDTPIRSFFQRIILGRDRPDHTHLRRLMGQAISPGLVRRLHADITTLVDDLLLNAQAKGTLDLVADIAFPLPVMVVCRLLGISADDQDEVRPHAIDLGKAFAAVVPEQERLAGGRAVTWLRAYIDELLAQRRRRPGDDLLSRMLTAEDDGRRLTHEDIVDNAVFLFFAGFETTTSLIATGSAALLQHPDQLALLRRQPTHIPHAIEEFLRYDAPVQVTARLTKQPIAIAGRTIKPGRVVVLSIGSANHDERQFHNPEQLDVTRDPNPHLSFGGGIHYCLGASLARIEATVLFTGLIERFPTIEPAGAPVRQLGASFRSFARLPVYLSDRAATS</sequence>
<evidence type="ECO:0000256" key="2">
    <source>
        <dbReference type="RuleBase" id="RU000461"/>
    </source>
</evidence>
<organism evidence="3 4">
    <name type="scientific">Nocardia iowensis</name>
    <dbReference type="NCBI Taxonomy" id="204891"/>
    <lineage>
        <taxon>Bacteria</taxon>
        <taxon>Bacillati</taxon>
        <taxon>Actinomycetota</taxon>
        <taxon>Actinomycetes</taxon>
        <taxon>Mycobacteriales</taxon>
        <taxon>Nocardiaceae</taxon>
        <taxon>Nocardia</taxon>
    </lineage>
</organism>
<evidence type="ECO:0000256" key="1">
    <source>
        <dbReference type="ARBA" id="ARBA00010617"/>
    </source>
</evidence>
<protein>
    <submittedName>
        <fullName evidence="3">Cytochrome P450</fullName>
    </submittedName>
</protein>
<dbReference type="RefSeq" id="WP_218469324.1">
    <property type="nucleotide sequence ID" value="NZ_BAABJN010000008.1"/>
</dbReference>
<dbReference type="PANTHER" id="PTHR46696">
    <property type="entry name" value="P450, PUTATIVE (EUROFUNG)-RELATED"/>
    <property type="match status" value="1"/>
</dbReference>
<evidence type="ECO:0000313" key="4">
    <source>
        <dbReference type="Proteomes" id="UP000694257"/>
    </source>
</evidence>
<keyword evidence="2" id="KW-0479">Metal-binding</keyword>
<gene>
    <name evidence="3" type="ORF">KV110_22860</name>
</gene>
<comment type="similarity">
    <text evidence="1 2">Belongs to the cytochrome P450 family.</text>
</comment>